<name>A0A2R6AEI9_9ARCH</name>
<dbReference type="SUPFAM" id="SSF52402">
    <property type="entry name" value="Adenine nucleotide alpha hydrolases-like"/>
    <property type="match status" value="1"/>
</dbReference>
<evidence type="ECO:0000313" key="11">
    <source>
        <dbReference type="EMBL" id="PSN84759.1"/>
    </source>
</evidence>
<dbReference type="Proteomes" id="UP000240322">
    <property type="component" value="Unassembled WGS sequence"/>
</dbReference>
<comment type="similarity">
    <text evidence="8">Belongs to the QueC family.</text>
</comment>
<dbReference type="PANTHER" id="PTHR42914">
    <property type="entry name" value="7-CYANO-7-DEAZAGUANINE SYNTHASE"/>
    <property type="match status" value="1"/>
</dbReference>
<comment type="pathway">
    <text evidence="1">Purine metabolism; 7-cyano-7-deazaguanine biosynthesis.</text>
</comment>
<comment type="function">
    <text evidence="7">Catalyzes the ATP-dependent conversion of 7-carboxy-7-deazaguanine (CDG) to 7-cyano-7-deazaguanine (preQ(0)).</text>
</comment>
<evidence type="ECO:0000256" key="2">
    <source>
        <dbReference type="ARBA" id="ARBA00022598"/>
    </source>
</evidence>
<dbReference type="EMBL" id="NEXE01000275">
    <property type="protein sequence ID" value="PSN84759.1"/>
    <property type="molecule type" value="Genomic_DNA"/>
</dbReference>
<proteinExistence type="inferred from homology"/>
<dbReference type="PIRSF" id="PIRSF006293">
    <property type="entry name" value="ExsB"/>
    <property type="match status" value="1"/>
</dbReference>
<dbReference type="AlphaFoldDB" id="A0A2R6AEI9"/>
<dbReference type="GO" id="GO:0005524">
    <property type="term" value="F:ATP binding"/>
    <property type="evidence" value="ECO:0007669"/>
    <property type="project" value="UniProtKB-KW"/>
</dbReference>
<dbReference type="GO" id="GO:0016874">
    <property type="term" value="F:ligase activity"/>
    <property type="evidence" value="ECO:0007669"/>
    <property type="project" value="UniProtKB-KW"/>
</dbReference>
<evidence type="ECO:0000256" key="10">
    <source>
        <dbReference type="ARBA" id="ARBA00047890"/>
    </source>
</evidence>
<dbReference type="PANTHER" id="PTHR42914:SF1">
    <property type="entry name" value="7-CYANO-7-DEAZAGUANINE SYNTHASE"/>
    <property type="match status" value="1"/>
</dbReference>
<evidence type="ECO:0000256" key="7">
    <source>
        <dbReference type="ARBA" id="ARBA00037768"/>
    </source>
</evidence>
<reference evidence="11 12" key="1">
    <citation type="submission" date="2017-04" db="EMBL/GenBank/DDBJ databases">
        <title>Novel microbial lineages endemic to geothermal iron-oxide mats fill important gaps in the evolutionary history of Archaea.</title>
        <authorList>
            <person name="Jay Z.J."/>
            <person name="Beam J.P."/>
            <person name="Dlakic M."/>
            <person name="Rusch D.B."/>
            <person name="Kozubal M.A."/>
            <person name="Inskeep W.P."/>
        </authorList>
    </citation>
    <scope>NUCLEOTIDE SEQUENCE [LARGE SCALE GENOMIC DNA]</scope>
    <source>
        <strain evidence="11">OSP_D</strain>
    </source>
</reference>
<evidence type="ECO:0000256" key="8">
    <source>
        <dbReference type="ARBA" id="ARBA00037993"/>
    </source>
</evidence>
<evidence type="ECO:0000256" key="9">
    <source>
        <dbReference type="ARBA" id="ARBA00039149"/>
    </source>
</evidence>
<dbReference type="CDD" id="cd01995">
    <property type="entry name" value="QueC-like"/>
    <property type="match status" value="1"/>
</dbReference>
<organism evidence="11 12">
    <name type="scientific">Candidatus Marsarchaeota G2 archaeon OSP_D</name>
    <dbReference type="NCBI Taxonomy" id="1978157"/>
    <lineage>
        <taxon>Archaea</taxon>
        <taxon>Candidatus Marsarchaeota</taxon>
        <taxon>Candidatus Marsarchaeota group 2</taxon>
    </lineage>
</organism>
<evidence type="ECO:0000256" key="5">
    <source>
        <dbReference type="ARBA" id="ARBA00022833"/>
    </source>
</evidence>
<dbReference type="InterPro" id="IPR014729">
    <property type="entry name" value="Rossmann-like_a/b/a_fold"/>
</dbReference>
<evidence type="ECO:0000256" key="1">
    <source>
        <dbReference type="ARBA" id="ARBA00005061"/>
    </source>
</evidence>
<evidence type="ECO:0000256" key="4">
    <source>
        <dbReference type="ARBA" id="ARBA00022741"/>
    </source>
</evidence>
<dbReference type="InterPro" id="IPR018317">
    <property type="entry name" value="QueC"/>
</dbReference>
<dbReference type="EC" id="6.3.4.20" evidence="9"/>
<keyword evidence="3" id="KW-0479">Metal-binding</keyword>
<keyword evidence="4" id="KW-0547">Nucleotide-binding</keyword>
<evidence type="ECO:0000256" key="3">
    <source>
        <dbReference type="ARBA" id="ARBA00022723"/>
    </source>
</evidence>
<accession>A0A2R6AEI9</accession>
<keyword evidence="6" id="KW-0067">ATP-binding</keyword>
<evidence type="ECO:0000256" key="6">
    <source>
        <dbReference type="ARBA" id="ARBA00022840"/>
    </source>
</evidence>
<dbReference type="Pfam" id="PF06508">
    <property type="entry name" value="QueC"/>
    <property type="match status" value="1"/>
</dbReference>
<keyword evidence="2" id="KW-0436">Ligase</keyword>
<evidence type="ECO:0000313" key="12">
    <source>
        <dbReference type="Proteomes" id="UP000240322"/>
    </source>
</evidence>
<protein>
    <recommendedName>
        <fullName evidence="9">7-cyano-7-deazaguanine synthase</fullName>
        <ecNumber evidence="9">6.3.4.20</ecNumber>
    </recommendedName>
</protein>
<comment type="caution">
    <text evidence="11">The sequence shown here is derived from an EMBL/GenBank/DDBJ whole genome shotgun (WGS) entry which is preliminary data.</text>
</comment>
<gene>
    <name evidence="11" type="ORF">B9Q03_12925</name>
</gene>
<dbReference type="GO" id="GO:0046872">
    <property type="term" value="F:metal ion binding"/>
    <property type="evidence" value="ECO:0007669"/>
    <property type="project" value="UniProtKB-KW"/>
</dbReference>
<dbReference type="Gene3D" id="3.40.50.620">
    <property type="entry name" value="HUPs"/>
    <property type="match status" value="1"/>
</dbReference>
<comment type="catalytic activity">
    <reaction evidence="10">
        <text>7-carboxy-7-carbaguanine + NH4(+) + 2 ATP = 7-cyano-7-carbaguanine + 2 AMP + 2 diphosphate + 2 H(+)</text>
        <dbReference type="Rhea" id="RHEA:27982"/>
        <dbReference type="ChEBI" id="CHEBI:15378"/>
        <dbReference type="ChEBI" id="CHEBI:28938"/>
        <dbReference type="ChEBI" id="CHEBI:30616"/>
        <dbReference type="ChEBI" id="CHEBI:33019"/>
        <dbReference type="ChEBI" id="CHEBI:45075"/>
        <dbReference type="ChEBI" id="CHEBI:61036"/>
        <dbReference type="ChEBI" id="CHEBI:456215"/>
        <dbReference type="EC" id="6.3.4.20"/>
    </reaction>
</comment>
<keyword evidence="5" id="KW-0862">Zinc</keyword>
<sequence length="234" mass="25658">MLLATLKRRVDALIIVCHFDKVMSERNSKAVVLLSGGLDSAVCLYLARRVNEGVVGLSFNYYGRRSVEREAAVKLAAAAGVELIQVEVDFLKEASDVVGAPEQLGGVTQVYIPARNIIFYGIAAHFAERVGANRIYGGHIKSDALRFQDASEAFFEKFNTLLSNHLVSKGVQVTTPLIRFEKYEVVRLGGDLGVPFEFTWSCYGEGPKPCGECEACKERKQAFTRAGLADPLYG</sequence>